<comment type="caution">
    <text evidence="1">The sequence shown here is derived from an EMBL/GenBank/DDBJ whole genome shotgun (WGS) entry which is preliminary data.</text>
</comment>
<dbReference type="Pfam" id="PF13148">
    <property type="entry name" value="DUF3987"/>
    <property type="match status" value="1"/>
</dbReference>
<dbReference type="AlphaFoldDB" id="A0AA42QZF7"/>
<dbReference type="RefSeq" id="WP_280022237.1">
    <property type="nucleotide sequence ID" value="NZ_JAOCIY010000044.1"/>
</dbReference>
<proteinExistence type="predicted"/>
<accession>A0AA42QZF7</accession>
<protein>
    <submittedName>
        <fullName evidence="1">YfjI family protein</fullName>
    </submittedName>
</protein>
<evidence type="ECO:0000313" key="2">
    <source>
        <dbReference type="Proteomes" id="UP001161707"/>
    </source>
</evidence>
<dbReference type="InterPro" id="IPR025048">
    <property type="entry name" value="DUF3987"/>
</dbReference>
<reference evidence="1" key="1">
    <citation type="submission" date="2022-09" db="EMBL/GenBank/DDBJ databases">
        <title>Intensive care unit water sources are persistently colonized with multi-drug resistant bacteria and are the site of extensive horizontal gene transfer of antibiotic resistance genes.</title>
        <authorList>
            <person name="Diorio-Toth L."/>
        </authorList>
    </citation>
    <scope>NUCLEOTIDE SEQUENCE</scope>
    <source>
        <strain evidence="1">GD03711</strain>
    </source>
</reference>
<gene>
    <name evidence="1" type="ORF">N5E88_15600</name>
</gene>
<organism evidence="1 2">
    <name type="scientific">Enterobacter cloacae</name>
    <dbReference type="NCBI Taxonomy" id="550"/>
    <lineage>
        <taxon>Bacteria</taxon>
        <taxon>Pseudomonadati</taxon>
        <taxon>Pseudomonadota</taxon>
        <taxon>Gammaproteobacteria</taxon>
        <taxon>Enterobacterales</taxon>
        <taxon>Enterobacteriaceae</taxon>
        <taxon>Enterobacter</taxon>
        <taxon>Enterobacter cloacae complex</taxon>
    </lineage>
</organism>
<evidence type="ECO:0000313" key="1">
    <source>
        <dbReference type="EMBL" id="MDH1480898.1"/>
    </source>
</evidence>
<name>A0AA42QZF7_ENTCL</name>
<dbReference type="Proteomes" id="UP001161707">
    <property type="component" value="Unassembled WGS sequence"/>
</dbReference>
<dbReference type="EMBL" id="JAOCIY010000044">
    <property type="protein sequence ID" value="MDH1480898.1"/>
    <property type="molecule type" value="Genomic_DNA"/>
</dbReference>
<sequence length="479" mass="54014">MPKHDDFPVDAFPPLIKNAICEAHEVTKAPIALIAASALGAISLACQNRIDVIRPGNHRGPVSLFVLTIAESGERKSTVDKLLLKPLRAKEEQLENIHNREYQIYYKQNQIAVSVRKALENKLKAHINRDKDITEIKSAIMALQSPAPPVRRKLTFNDATPAAIKAFLCGGWNAVGVMSDEAGTIFGGHALSELPFINTMWDGERFSVERKNEPDAVISDARMTLSLMVQPEAFRDYLERKGSMAKGVGFFARCLISFPTSTQGSRLITVPVTSQEHIPKFHDLLMEIINESLATNISERLSLKFSPEAEKSWINYYNQIETSIGIQGKNGLSDFKDFASKSAENIARIAALIHYFEGNTGDISECATQSAIEIFSWYGFEHQRLFTKVDTAETPEQDAMELLTWIEVKYRERLSVALDKNFIRRYGPNRLRTGGKIYMLLDWLQSQRKIIIFKQDNKTLVYPSWASTPNYTGQTFSRF</sequence>